<keyword evidence="3" id="KW-0479">Metal-binding</keyword>
<comment type="function">
    <text evidence="10">Probable molecular chaperone assisting protein biosynthesis and transport in the endoplasmic reticulum. Required for the proper biosynthesis and transport of pulmonary surfactant-associated protein A/SP-A, pulmonary surfactant-associated protein D/SP-D and the lipid transporter ABCA3. By regulating both the proper expression and the degradation through the endoplasmic reticulum-associated protein degradation pathway of these proteins plays a crucial role in pulmonary surfactant homeostasis. Has an anti-fibrotic activity by negatively regulating the secretion of type I and type III collagens. This calcium-binding protein also transiently associates with immature PCSK6 and regulates its secretion.</text>
</comment>
<dbReference type="EMBL" id="JAERUA010000022">
    <property type="protein sequence ID" value="KAI1884799.1"/>
    <property type="molecule type" value="Genomic_DNA"/>
</dbReference>
<dbReference type="PANTHER" id="PTHR10827:SF91">
    <property type="entry name" value="RETICULOCALBIN 3, EF-HAND CALCIUM BINDING DOMAIN"/>
    <property type="match status" value="1"/>
</dbReference>
<feature type="domain" description="EF-hand" evidence="13">
    <location>
        <begin position="161"/>
        <end position="196"/>
    </location>
</feature>
<evidence type="ECO:0000256" key="4">
    <source>
        <dbReference type="ARBA" id="ARBA00022729"/>
    </source>
</evidence>
<dbReference type="GO" id="GO:0005788">
    <property type="term" value="C:endoplasmic reticulum lumen"/>
    <property type="evidence" value="ECO:0007669"/>
    <property type="project" value="UniProtKB-SubCell"/>
</dbReference>
<evidence type="ECO:0000256" key="6">
    <source>
        <dbReference type="ARBA" id="ARBA00022824"/>
    </source>
</evidence>
<evidence type="ECO:0000256" key="1">
    <source>
        <dbReference type="ARBA" id="ARBA00004319"/>
    </source>
</evidence>
<organism evidence="14 15">
    <name type="scientific">Albula goreensis</name>
    <dbReference type="NCBI Taxonomy" id="1534307"/>
    <lineage>
        <taxon>Eukaryota</taxon>
        <taxon>Metazoa</taxon>
        <taxon>Chordata</taxon>
        <taxon>Craniata</taxon>
        <taxon>Vertebrata</taxon>
        <taxon>Euteleostomi</taxon>
        <taxon>Actinopterygii</taxon>
        <taxon>Neopterygii</taxon>
        <taxon>Teleostei</taxon>
        <taxon>Albuliformes</taxon>
        <taxon>Albulidae</taxon>
        <taxon>Albula</taxon>
    </lineage>
</organism>
<name>A0A8T3CIA2_9TELE</name>
<dbReference type="InterPro" id="IPR002048">
    <property type="entry name" value="EF_hand_dom"/>
</dbReference>
<dbReference type="Gene3D" id="1.10.238.10">
    <property type="entry name" value="EF-hand"/>
    <property type="match status" value="2"/>
</dbReference>
<evidence type="ECO:0000256" key="8">
    <source>
        <dbReference type="ARBA" id="ARBA00023180"/>
    </source>
</evidence>
<evidence type="ECO:0000259" key="13">
    <source>
        <dbReference type="PROSITE" id="PS50222"/>
    </source>
</evidence>
<dbReference type="Proteomes" id="UP000829720">
    <property type="component" value="Unassembled WGS sequence"/>
</dbReference>
<comment type="subcellular location">
    <subcellularLocation>
        <location evidence="1">Endoplasmic reticulum lumen</location>
    </subcellularLocation>
</comment>
<dbReference type="GO" id="GO:0015031">
    <property type="term" value="P:protein transport"/>
    <property type="evidence" value="ECO:0007669"/>
    <property type="project" value="UniProtKB-ARBA"/>
</dbReference>
<keyword evidence="15" id="KW-1185">Reference proteome</keyword>
<dbReference type="SMART" id="SM00054">
    <property type="entry name" value="EFh"/>
    <property type="match status" value="4"/>
</dbReference>
<evidence type="ECO:0000256" key="9">
    <source>
        <dbReference type="ARBA" id="ARBA00023186"/>
    </source>
</evidence>
<comment type="caution">
    <text evidence="14">The sequence shown here is derived from an EMBL/GenBank/DDBJ whole genome shotgun (WGS) entry which is preliminary data.</text>
</comment>
<protein>
    <recommendedName>
        <fullName evidence="12">Reticulocalbin-3</fullName>
    </recommendedName>
</protein>
<evidence type="ECO:0000256" key="5">
    <source>
        <dbReference type="ARBA" id="ARBA00022737"/>
    </source>
</evidence>
<sequence length="294" mass="34728">MQILFLRENWKGKMRLQRWIGMMSLFLAVTVAGKRVHRHDDLSDHVHDDTDGYQYDHEAFLGKEEAKTFDELTPEESRIKLGKIVDRIDTDADGHVSHSELYHWIKHRQRRYIEEDVEKQWNEFDFNKDGQVTWEEYKNKTYGHFLDNRVDTSDEKASFTSMMTRDERRFKTADTNSDGIANKEELTAFLHPEVYAHMRGVVVTETIEDIDQNGDGVISLEEYIGDMFSPEDGESEPEWVTTEKKQFLEFRDMNKDGALDASEVSEWILPERWIMQKMKLDTSSMKQTKTRIRN</sequence>
<dbReference type="InterPro" id="IPR011992">
    <property type="entry name" value="EF-hand-dom_pair"/>
</dbReference>
<keyword evidence="5" id="KW-0677">Repeat</keyword>
<keyword evidence="6" id="KW-0256">Endoplasmic reticulum</keyword>
<feature type="domain" description="EF-hand" evidence="13">
    <location>
        <begin position="76"/>
        <end position="111"/>
    </location>
</feature>
<keyword evidence="7" id="KW-0106">Calcium</keyword>
<dbReference type="FunFam" id="1.10.238.10:FF:000104">
    <property type="entry name" value="calumenin isoform X1"/>
    <property type="match status" value="1"/>
</dbReference>
<dbReference type="OrthoDB" id="293868at2759"/>
<evidence type="ECO:0000256" key="3">
    <source>
        <dbReference type="ARBA" id="ARBA00022723"/>
    </source>
</evidence>
<dbReference type="PROSITE" id="PS50222">
    <property type="entry name" value="EF_HAND_2"/>
    <property type="match status" value="3"/>
</dbReference>
<gene>
    <name evidence="14" type="ORF">AGOR_G00230220</name>
</gene>
<keyword evidence="9" id="KW-0143">Chaperone</keyword>
<accession>A0A8T3CIA2</accession>
<evidence type="ECO:0000313" key="14">
    <source>
        <dbReference type="EMBL" id="KAI1884799.1"/>
    </source>
</evidence>
<keyword evidence="8" id="KW-0325">Glycoprotein</keyword>
<dbReference type="SUPFAM" id="SSF47473">
    <property type="entry name" value="EF-hand"/>
    <property type="match status" value="2"/>
</dbReference>
<dbReference type="GO" id="GO:0005509">
    <property type="term" value="F:calcium ion binding"/>
    <property type="evidence" value="ECO:0007669"/>
    <property type="project" value="InterPro"/>
</dbReference>
<evidence type="ECO:0000256" key="2">
    <source>
        <dbReference type="ARBA" id="ARBA00006431"/>
    </source>
</evidence>
<comment type="similarity">
    <text evidence="2">Belongs to the CREC family.</text>
</comment>
<keyword evidence="4" id="KW-0732">Signal</keyword>
<dbReference type="AlphaFoldDB" id="A0A8T3CIA2"/>
<evidence type="ECO:0000313" key="15">
    <source>
        <dbReference type="Proteomes" id="UP000829720"/>
    </source>
</evidence>
<dbReference type="CDD" id="cd16226">
    <property type="entry name" value="EFh_CREC_Calumenin_like"/>
    <property type="match status" value="1"/>
</dbReference>
<comment type="subunit">
    <text evidence="11">Interacts with PCSK6 (immature form including the propeptide); probably involved in the maturation and the secretion of PCSK6.</text>
</comment>
<feature type="domain" description="EF-hand" evidence="13">
    <location>
        <begin position="112"/>
        <end position="147"/>
    </location>
</feature>
<dbReference type="Pfam" id="PF13499">
    <property type="entry name" value="EF-hand_7"/>
    <property type="match status" value="2"/>
</dbReference>
<dbReference type="InterPro" id="IPR018247">
    <property type="entry name" value="EF_Hand_1_Ca_BS"/>
</dbReference>
<reference evidence="14" key="1">
    <citation type="submission" date="2021-01" db="EMBL/GenBank/DDBJ databases">
        <authorList>
            <person name="Zahm M."/>
            <person name="Roques C."/>
            <person name="Cabau C."/>
            <person name="Klopp C."/>
            <person name="Donnadieu C."/>
            <person name="Jouanno E."/>
            <person name="Lampietro C."/>
            <person name="Louis A."/>
            <person name="Herpin A."/>
            <person name="Echchiki A."/>
            <person name="Berthelot C."/>
            <person name="Parey E."/>
            <person name="Roest-Crollius H."/>
            <person name="Braasch I."/>
            <person name="Postlethwait J."/>
            <person name="Bobe J."/>
            <person name="Montfort J."/>
            <person name="Bouchez O."/>
            <person name="Begum T."/>
            <person name="Mejri S."/>
            <person name="Adams A."/>
            <person name="Chen W.-J."/>
            <person name="Guiguen Y."/>
        </authorList>
    </citation>
    <scope>NUCLEOTIDE SEQUENCE</scope>
    <source>
        <tissue evidence="14">Blood</tissue>
    </source>
</reference>
<dbReference type="PANTHER" id="PTHR10827">
    <property type="entry name" value="RETICULOCALBIN"/>
    <property type="match status" value="1"/>
</dbReference>
<dbReference type="PROSITE" id="PS00018">
    <property type="entry name" value="EF_HAND_1"/>
    <property type="match status" value="4"/>
</dbReference>
<proteinExistence type="inferred from homology"/>
<evidence type="ECO:0000256" key="10">
    <source>
        <dbReference type="ARBA" id="ARBA00056975"/>
    </source>
</evidence>
<evidence type="ECO:0000256" key="7">
    <source>
        <dbReference type="ARBA" id="ARBA00022837"/>
    </source>
</evidence>
<evidence type="ECO:0000256" key="12">
    <source>
        <dbReference type="ARBA" id="ARBA00072696"/>
    </source>
</evidence>
<evidence type="ECO:0000256" key="11">
    <source>
        <dbReference type="ARBA" id="ARBA00063143"/>
    </source>
</evidence>